<dbReference type="RefSeq" id="WP_338222171.1">
    <property type="nucleotide sequence ID" value="NZ_BTPD01000001.1"/>
</dbReference>
<evidence type="ECO:0000313" key="2">
    <source>
        <dbReference type="Proteomes" id="UP001338309"/>
    </source>
</evidence>
<gene>
    <name evidence="1" type="ORF">Aconfl_00090</name>
</gene>
<accession>A0ABQ6PKJ5</accession>
<sequence>MIQFYPELSQRIEEMAEGDKDFREELTKAILDGLVELKSKYAEGLIKKDQVIIQQVRHKLKPTLAMFDMFLLSDALQQGKEILEREGFSSKFNTHFRDFEVKVNSAIEEVTKLVS</sequence>
<dbReference type="Proteomes" id="UP001338309">
    <property type="component" value="Unassembled WGS sequence"/>
</dbReference>
<protein>
    <recommendedName>
        <fullName evidence="3">HPt domain-containing protein</fullName>
    </recommendedName>
</protein>
<dbReference type="SUPFAM" id="SSF47226">
    <property type="entry name" value="Histidine-containing phosphotransfer domain, HPT domain"/>
    <property type="match status" value="1"/>
</dbReference>
<comment type="caution">
    <text evidence="1">The sequence shown here is derived from an EMBL/GenBank/DDBJ whole genome shotgun (WGS) entry which is preliminary data.</text>
</comment>
<reference evidence="1 2" key="1">
    <citation type="submission" date="2023-08" db="EMBL/GenBank/DDBJ databases">
        <title>Draft genome sequence of Algoriphagus confluentis.</title>
        <authorList>
            <person name="Takatani N."/>
            <person name="Hosokawa M."/>
            <person name="Sawabe T."/>
        </authorList>
    </citation>
    <scope>NUCLEOTIDE SEQUENCE [LARGE SCALE GENOMIC DNA]</scope>
    <source>
        <strain evidence="1 2">NBRC 111222</strain>
    </source>
</reference>
<dbReference type="InterPro" id="IPR036641">
    <property type="entry name" value="HPT_dom_sf"/>
</dbReference>
<name>A0ABQ6PKJ5_9BACT</name>
<evidence type="ECO:0000313" key="1">
    <source>
        <dbReference type="EMBL" id="GMQ27367.1"/>
    </source>
</evidence>
<evidence type="ECO:0008006" key="3">
    <source>
        <dbReference type="Google" id="ProtNLM"/>
    </source>
</evidence>
<dbReference type="EMBL" id="BTPD01000001">
    <property type="protein sequence ID" value="GMQ27367.1"/>
    <property type="molecule type" value="Genomic_DNA"/>
</dbReference>
<proteinExistence type="predicted"/>
<organism evidence="1 2">
    <name type="scientific">Algoriphagus confluentis</name>
    <dbReference type="NCBI Taxonomy" id="1697556"/>
    <lineage>
        <taxon>Bacteria</taxon>
        <taxon>Pseudomonadati</taxon>
        <taxon>Bacteroidota</taxon>
        <taxon>Cytophagia</taxon>
        <taxon>Cytophagales</taxon>
        <taxon>Cyclobacteriaceae</taxon>
        <taxon>Algoriphagus</taxon>
    </lineage>
</organism>
<keyword evidence="2" id="KW-1185">Reference proteome</keyword>